<dbReference type="SUPFAM" id="SSF51126">
    <property type="entry name" value="Pectin lyase-like"/>
    <property type="match status" value="1"/>
</dbReference>
<dbReference type="GO" id="GO:0004650">
    <property type="term" value="F:polygalacturonase activity"/>
    <property type="evidence" value="ECO:0007669"/>
    <property type="project" value="InterPro"/>
</dbReference>
<feature type="signal peptide" evidence="1">
    <location>
        <begin position="1"/>
        <end position="21"/>
    </location>
</feature>
<dbReference type="InterPro" id="IPR012334">
    <property type="entry name" value="Pectin_lyas_fold"/>
</dbReference>
<feature type="chain" id="PRO_5041984769" description="Pectate lyase superfamily protein domain-containing protein" evidence="1">
    <location>
        <begin position="22"/>
        <end position="189"/>
    </location>
</feature>
<accession>A0AAE0CQA1</accession>
<protein>
    <recommendedName>
        <fullName evidence="4">Pectate lyase superfamily protein domain-containing protein</fullName>
    </recommendedName>
</protein>
<comment type="caution">
    <text evidence="2">The sequence shown here is derived from an EMBL/GenBank/DDBJ whole genome shotgun (WGS) entry which is preliminary data.</text>
</comment>
<sequence>MKPILALCSILCSLLLRDSYSTSSTRQKKQQEFQAKLQDNIAPSILKRDGSVFYPIGYGADPTGVRESSDAILQAVSDAFNVESELEMLAGVKDLGGVILDLQGGTYKISKPIRFPASAAANLLVQGGTLRASETFPGDRHLIELWSPNSQKQQKSNSTKPIIFTHTKLQNVGIYYEDITFRDILFGFG</sequence>
<reference evidence="2" key="1">
    <citation type="journal article" date="2023" name="Plant J.">
        <title>Genome sequences and population genomics provide insights into the demographic history, inbreeding, and mutation load of two 'living fossil' tree species of Dipteronia.</title>
        <authorList>
            <person name="Feng Y."/>
            <person name="Comes H.P."/>
            <person name="Chen J."/>
            <person name="Zhu S."/>
            <person name="Lu R."/>
            <person name="Zhang X."/>
            <person name="Li P."/>
            <person name="Qiu J."/>
            <person name="Olsen K.M."/>
            <person name="Qiu Y."/>
        </authorList>
    </citation>
    <scope>NUCLEOTIDE SEQUENCE</scope>
    <source>
        <strain evidence="2">KIB01</strain>
    </source>
</reference>
<dbReference type="AlphaFoldDB" id="A0AAE0CQA1"/>
<dbReference type="InterPro" id="IPR039279">
    <property type="entry name" value="QRT3-like"/>
</dbReference>
<dbReference type="PANTHER" id="PTHR33928:SF2">
    <property type="entry name" value="PECTATE LYASE SUPERFAMILY PROTEIN DOMAIN-CONTAINING PROTEIN-RELATED"/>
    <property type="match status" value="1"/>
</dbReference>
<evidence type="ECO:0000313" key="3">
    <source>
        <dbReference type="Proteomes" id="UP001280121"/>
    </source>
</evidence>
<keyword evidence="1" id="KW-0732">Signal</keyword>
<dbReference type="PANTHER" id="PTHR33928">
    <property type="entry name" value="POLYGALACTURONASE QRT3"/>
    <property type="match status" value="1"/>
</dbReference>
<evidence type="ECO:0000313" key="2">
    <source>
        <dbReference type="EMBL" id="KAK2659532.1"/>
    </source>
</evidence>
<dbReference type="Proteomes" id="UP001280121">
    <property type="component" value="Unassembled WGS sequence"/>
</dbReference>
<keyword evidence="3" id="KW-1185">Reference proteome</keyword>
<organism evidence="2 3">
    <name type="scientific">Dipteronia dyeriana</name>
    <dbReference type="NCBI Taxonomy" id="168575"/>
    <lineage>
        <taxon>Eukaryota</taxon>
        <taxon>Viridiplantae</taxon>
        <taxon>Streptophyta</taxon>
        <taxon>Embryophyta</taxon>
        <taxon>Tracheophyta</taxon>
        <taxon>Spermatophyta</taxon>
        <taxon>Magnoliopsida</taxon>
        <taxon>eudicotyledons</taxon>
        <taxon>Gunneridae</taxon>
        <taxon>Pentapetalae</taxon>
        <taxon>rosids</taxon>
        <taxon>malvids</taxon>
        <taxon>Sapindales</taxon>
        <taxon>Sapindaceae</taxon>
        <taxon>Hippocastanoideae</taxon>
        <taxon>Acereae</taxon>
        <taxon>Dipteronia</taxon>
    </lineage>
</organism>
<proteinExistence type="predicted"/>
<dbReference type="EMBL" id="JANJYI010000002">
    <property type="protein sequence ID" value="KAK2659532.1"/>
    <property type="molecule type" value="Genomic_DNA"/>
</dbReference>
<dbReference type="InterPro" id="IPR011050">
    <property type="entry name" value="Pectin_lyase_fold/virulence"/>
</dbReference>
<evidence type="ECO:0008006" key="4">
    <source>
        <dbReference type="Google" id="ProtNLM"/>
    </source>
</evidence>
<name>A0AAE0CQA1_9ROSI</name>
<evidence type="ECO:0000256" key="1">
    <source>
        <dbReference type="SAM" id="SignalP"/>
    </source>
</evidence>
<gene>
    <name evidence="2" type="ORF">Ddye_006065</name>
</gene>
<dbReference type="Gene3D" id="2.160.20.10">
    <property type="entry name" value="Single-stranded right-handed beta-helix, Pectin lyase-like"/>
    <property type="match status" value="1"/>
</dbReference>